<protein>
    <submittedName>
        <fullName evidence="1">Uncharacterized protein</fullName>
    </submittedName>
</protein>
<gene>
    <name evidence="1" type="ORF">T4E_4971</name>
</gene>
<accession>A0A0V0Y7M1</accession>
<organism evidence="1 2">
    <name type="scientific">Trichinella pseudospiralis</name>
    <name type="common">Parasitic roundworm</name>
    <dbReference type="NCBI Taxonomy" id="6337"/>
    <lineage>
        <taxon>Eukaryota</taxon>
        <taxon>Metazoa</taxon>
        <taxon>Ecdysozoa</taxon>
        <taxon>Nematoda</taxon>
        <taxon>Enoplea</taxon>
        <taxon>Dorylaimia</taxon>
        <taxon>Trichinellida</taxon>
        <taxon>Trichinellidae</taxon>
        <taxon>Trichinella</taxon>
    </lineage>
</organism>
<sequence>MNSRNTVVLYIALHDKRGGKEVEVKCASENATDNTSAPKPYCILTVKIGVLWCERFERLLYCASVHVRFFEKINEYESAGLVNSNRYIGRPRILRRLPMDDSI</sequence>
<comment type="caution">
    <text evidence="1">The sequence shown here is derived from an EMBL/GenBank/DDBJ whole genome shotgun (WGS) entry which is preliminary data.</text>
</comment>
<dbReference type="AlphaFoldDB" id="A0A0V0Y7M1"/>
<proteinExistence type="predicted"/>
<name>A0A0V0Y7M1_TRIPS</name>
<evidence type="ECO:0000313" key="2">
    <source>
        <dbReference type="Proteomes" id="UP000054815"/>
    </source>
</evidence>
<reference evidence="1 2" key="1">
    <citation type="submission" date="2015-01" db="EMBL/GenBank/DDBJ databases">
        <title>Evolution of Trichinella species and genotypes.</title>
        <authorList>
            <person name="Korhonen P.K."/>
            <person name="Edoardo P."/>
            <person name="Giuseppe L.R."/>
            <person name="Gasser R.B."/>
        </authorList>
    </citation>
    <scope>NUCLEOTIDE SEQUENCE [LARGE SCALE GENOMIC DNA]</scope>
    <source>
        <strain evidence="1">ISS141</strain>
    </source>
</reference>
<dbReference type="EMBL" id="JYDU01000046">
    <property type="protein sequence ID" value="KRX96253.1"/>
    <property type="molecule type" value="Genomic_DNA"/>
</dbReference>
<evidence type="ECO:0000313" key="1">
    <source>
        <dbReference type="EMBL" id="KRX96253.1"/>
    </source>
</evidence>
<dbReference type="Proteomes" id="UP000054815">
    <property type="component" value="Unassembled WGS sequence"/>
</dbReference>